<accession>A0A3G8M9L7</accession>
<evidence type="ECO:0000313" key="4">
    <source>
        <dbReference type="Proteomes" id="UP000273982"/>
    </source>
</evidence>
<dbReference type="AlphaFoldDB" id="A0A3G8M9L7"/>
<protein>
    <submittedName>
        <fullName evidence="3">DUF1311 domain-containing protein</fullName>
    </submittedName>
</protein>
<evidence type="ECO:0000259" key="2">
    <source>
        <dbReference type="Pfam" id="PF07007"/>
    </source>
</evidence>
<feature type="signal peptide" evidence="1">
    <location>
        <begin position="1"/>
        <end position="27"/>
    </location>
</feature>
<organism evidence="3 4">
    <name type="scientific">Methylocystis rosea</name>
    <dbReference type="NCBI Taxonomy" id="173366"/>
    <lineage>
        <taxon>Bacteria</taxon>
        <taxon>Pseudomonadati</taxon>
        <taxon>Pseudomonadota</taxon>
        <taxon>Alphaproteobacteria</taxon>
        <taxon>Hyphomicrobiales</taxon>
        <taxon>Methylocystaceae</taxon>
        <taxon>Methylocystis</taxon>
    </lineage>
</organism>
<dbReference type="Proteomes" id="UP000273982">
    <property type="component" value="Chromosome"/>
</dbReference>
<dbReference type="InterPro" id="IPR009739">
    <property type="entry name" value="LprI-like_N"/>
</dbReference>
<evidence type="ECO:0000313" key="3">
    <source>
        <dbReference type="EMBL" id="AZG78497.1"/>
    </source>
</evidence>
<dbReference type="Pfam" id="PF07007">
    <property type="entry name" value="LprI"/>
    <property type="match status" value="1"/>
</dbReference>
<proteinExistence type="predicted"/>
<keyword evidence="1" id="KW-0732">Signal</keyword>
<dbReference type="Gene3D" id="1.20.1270.180">
    <property type="match status" value="1"/>
</dbReference>
<dbReference type="KEGG" id="mros:EHO51_03945"/>
<evidence type="ECO:0000256" key="1">
    <source>
        <dbReference type="SAM" id="SignalP"/>
    </source>
</evidence>
<name>A0A3G8M9L7_9HYPH</name>
<reference evidence="3 4" key="1">
    <citation type="submission" date="2018-11" db="EMBL/GenBank/DDBJ databases">
        <title>Genome squencing of methanotrophic bacteria isolated from alkaline groundwater in Korea.</title>
        <authorList>
            <person name="Nguyen L.N."/>
        </authorList>
    </citation>
    <scope>NUCLEOTIDE SEQUENCE [LARGE SCALE GENOMIC DNA]</scope>
    <source>
        <strain evidence="3 4">GW6</strain>
    </source>
</reference>
<gene>
    <name evidence="3" type="ORF">EHO51_03945</name>
</gene>
<dbReference type="EMBL" id="CP034086">
    <property type="protein sequence ID" value="AZG78497.1"/>
    <property type="molecule type" value="Genomic_DNA"/>
</dbReference>
<feature type="chain" id="PRO_5018068476" evidence="1">
    <location>
        <begin position="28"/>
        <end position="136"/>
    </location>
</feature>
<dbReference type="PANTHER" id="PTHR39176">
    <property type="entry name" value="PERIPLASMIC PROTEIN-RELATED"/>
    <property type="match status" value="1"/>
</dbReference>
<dbReference type="PANTHER" id="PTHR39176:SF1">
    <property type="entry name" value="PERIPLASMIC PROTEIN"/>
    <property type="match status" value="1"/>
</dbReference>
<sequence>MKTYLLRRFSAISAAFVFLYGSSSALAKDCSRLDTQTAMNLCEGDNFKQADAELNVVYAKLLKKISAAGQPKLREAQNSWIKYRDAQCAFETLGTIDGSIHSMVAAQCLADVTEQQTKRLQHQLTCQEGDVSCGGQ</sequence>
<feature type="domain" description="Lysozyme inhibitor LprI-like N-terminal" evidence="2">
    <location>
        <begin position="32"/>
        <end position="120"/>
    </location>
</feature>